<comment type="caution">
    <text evidence="9">The sequence shown here is derived from an EMBL/GenBank/DDBJ whole genome shotgun (WGS) entry which is preliminary data.</text>
</comment>
<name>A0ABT0M759_9BACL</name>
<evidence type="ECO:0000256" key="2">
    <source>
        <dbReference type="ARBA" id="ARBA00007998"/>
    </source>
</evidence>
<keyword evidence="4" id="KW-0309">Germination</keyword>
<dbReference type="PANTHER" id="PTHR34975">
    <property type="entry name" value="SPORE GERMINATION PROTEIN A2"/>
    <property type="match status" value="1"/>
</dbReference>
<evidence type="ECO:0000313" key="9">
    <source>
        <dbReference type="EMBL" id="MCL1630669.1"/>
    </source>
</evidence>
<feature type="transmembrane region" description="Helical" evidence="8">
    <location>
        <begin position="306"/>
        <end position="326"/>
    </location>
</feature>
<feature type="transmembrane region" description="Helical" evidence="8">
    <location>
        <begin position="338"/>
        <end position="360"/>
    </location>
</feature>
<feature type="transmembrane region" description="Helical" evidence="8">
    <location>
        <begin position="148"/>
        <end position="170"/>
    </location>
</feature>
<keyword evidence="5 8" id="KW-0812">Transmembrane</keyword>
<dbReference type="NCBIfam" id="TIGR00912">
    <property type="entry name" value="2A0309"/>
    <property type="match status" value="1"/>
</dbReference>
<comment type="similarity">
    <text evidence="2">Belongs to the amino acid-polyamine-organocation (APC) superfamily. Spore germination protein (SGP) (TC 2.A.3.9) family.</text>
</comment>
<feature type="transmembrane region" description="Helical" evidence="8">
    <location>
        <begin position="264"/>
        <end position="285"/>
    </location>
</feature>
<evidence type="ECO:0000256" key="6">
    <source>
        <dbReference type="ARBA" id="ARBA00022989"/>
    </source>
</evidence>
<feature type="transmembrane region" description="Helical" evidence="8">
    <location>
        <begin position="190"/>
        <end position="210"/>
    </location>
</feature>
<gene>
    <name evidence="9" type="ORF">M3N64_01705</name>
</gene>
<feature type="transmembrane region" description="Helical" evidence="8">
    <location>
        <begin position="44"/>
        <end position="63"/>
    </location>
</feature>
<dbReference type="PANTHER" id="PTHR34975:SF2">
    <property type="entry name" value="SPORE GERMINATION PROTEIN A2"/>
    <property type="match status" value="1"/>
</dbReference>
<keyword evidence="10" id="KW-1185">Reference proteome</keyword>
<protein>
    <submittedName>
        <fullName evidence="9">Spore germination protein</fullName>
    </submittedName>
</protein>
<evidence type="ECO:0000256" key="3">
    <source>
        <dbReference type="ARBA" id="ARBA00022448"/>
    </source>
</evidence>
<comment type="subcellular location">
    <subcellularLocation>
        <location evidence="1">Membrane</location>
        <topology evidence="1">Multi-pass membrane protein</topology>
    </subcellularLocation>
</comment>
<evidence type="ECO:0000256" key="1">
    <source>
        <dbReference type="ARBA" id="ARBA00004141"/>
    </source>
</evidence>
<keyword evidence="7 8" id="KW-0472">Membrane</keyword>
<keyword evidence="6 8" id="KW-1133">Transmembrane helix</keyword>
<feature type="transmembrane region" description="Helical" evidence="8">
    <location>
        <begin position="222"/>
        <end position="244"/>
    </location>
</feature>
<dbReference type="EMBL" id="JAMAST010000001">
    <property type="protein sequence ID" value="MCL1630669.1"/>
    <property type="molecule type" value="Genomic_DNA"/>
</dbReference>
<feature type="transmembrane region" description="Helical" evidence="8">
    <location>
        <begin position="121"/>
        <end position="141"/>
    </location>
</feature>
<keyword evidence="3" id="KW-0813">Transport</keyword>
<reference evidence="9 10" key="1">
    <citation type="submission" date="2022-05" db="EMBL/GenBank/DDBJ databases">
        <title>Sporolactobacillus sp nov CPB3-1, isolated from tree bark (Mangifera indica L.).</title>
        <authorList>
            <person name="Phuengjayaem S."/>
            <person name="Tanasupawat S."/>
        </authorList>
    </citation>
    <scope>NUCLEOTIDE SEQUENCE [LARGE SCALE GENOMIC DNA]</scope>
    <source>
        <strain evidence="9 10">CPB3-1</strain>
    </source>
</reference>
<evidence type="ECO:0000256" key="7">
    <source>
        <dbReference type="ARBA" id="ARBA00023136"/>
    </source>
</evidence>
<dbReference type="Proteomes" id="UP001203004">
    <property type="component" value="Unassembled WGS sequence"/>
</dbReference>
<sequence length="369" mass="42526">MAAKISEASKIGPTSAFFIPQAMQVGVGFISFQQIVTDSPEQDGWISVLINGLATLFVMWTMLSMLENEKKYGQADLFSLQCRLLGKRIGNIMNIVILCYICFYTITYLRGFIEILQVEVFPQLSTFYFSLMFCFIIWYVVMGGIRNIFGTCLLSFIYAVPVFLSLLFIIPHAHFSNLLPIMEHSPRAILSSSFMATHEFLGFEYLMFFYPFIKQTKHAKRWAYFGLLNALYIHLAIIIVTITFFSQGALQATIWPTMTYWKSIHFPLFEHIDIIFCIIMLWNLIPSTSVCSWAMTRGIKSICPKIKMKYSIYGILILIILITSLIQNGEQIKEVHRLLVPVGFIVVYLYIPFLSFIQWLKKRLSGDHT</sequence>
<evidence type="ECO:0000256" key="4">
    <source>
        <dbReference type="ARBA" id="ARBA00022544"/>
    </source>
</evidence>
<evidence type="ECO:0000256" key="8">
    <source>
        <dbReference type="SAM" id="Phobius"/>
    </source>
</evidence>
<evidence type="ECO:0000313" key="10">
    <source>
        <dbReference type="Proteomes" id="UP001203004"/>
    </source>
</evidence>
<dbReference type="InterPro" id="IPR004761">
    <property type="entry name" value="Spore_GerAB"/>
</dbReference>
<dbReference type="Pfam" id="PF03845">
    <property type="entry name" value="Spore_permease"/>
    <property type="match status" value="1"/>
</dbReference>
<evidence type="ECO:0000256" key="5">
    <source>
        <dbReference type="ARBA" id="ARBA00022692"/>
    </source>
</evidence>
<dbReference type="RefSeq" id="WP_249096375.1">
    <property type="nucleotide sequence ID" value="NZ_JAMAST010000001.1"/>
</dbReference>
<feature type="transmembrane region" description="Helical" evidence="8">
    <location>
        <begin position="12"/>
        <end position="32"/>
    </location>
</feature>
<accession>A0ABT0M759</accession>
<feature type="transmembrane region" description="Helical" evidence="8">
    <location>
        <begin position="89"/>
        <end position="109"/>
    </location>
</feature>
<proteinExistence type="inferred from homology"/>
<organism evidence="9 10">
    <name type="scientific">Sporolactobacillus mangiferae</name>
    <dbReference type="NCBI Taxonomy" id="2940498"/>
    <lineage>
        <taxon>Bacteria</taxon>
        <taxon>Bacillati</taxon>
        <taxon>Bacillota</taxon>
        <taxon>Bacilli</taxon>
        <taxon>Bacillales</taxon>
        <taxon>Sporolactobacillaceae</taxon>
        <taxon>Sporolactobacillus</taxon>
    </lineage>
</organism>